<dbReference type="Proteomes" id="UP000184694">
    <property type="component" value="Unassembled WGS sequence"/>
</dbReference>
<dbReference type="InterPro" id="IPR014776">
    <property type="entry name" value="4pyrrole_Mease_sub2"/>
</dbReference>
<keyword evidence="4 7" id="KW-0808">Transferase</keyword>
<evidence type="ECO:0000256" key="1">
    <source>
        <dbReference type="ARBA" id="ARBA00004953"/>
    </source>
</evidence>
<dbReference type="SUPFAM" id="SSF53790">
    <property type="entry name" value="Tetrapyrrole methylase"/>
    <property type="match status" value="1"/>
</dbReference>
<reference evidence="8" key="1">
    <citation type="submission" date="2016-11" db="EMBL/GenBank/DDBJ databases">
        <authorList>
            <person name="Varghese N."/>
            <person name="Submissions S."/>
        </authorList>
    </citation>
    <scope>NUCLEOTIDE SEQUENCE [LARGE SCALE GENOMIC DNA]</scope>
    <source>
        <strain evidence="8">DSM 17456</strain>
    </source>
</reference>
<organism evidence="7 8">
    <name type="scientific">Halodesulfovibrio marinisediminis DSM 17456</name>
    <dbReference type="NCBI Taxonomy" id="1121457"/>
    <lineage>
        <taxon>Bacteria</taxon>
        <taxon>Pseudomonadati</taxon>
        <taxon>Thermodesulfobacteriota</taxon>
        <taxon>Desulfovibrionia</taxon>
        <taxon>Desulfovibrionales</taxon>
        <taxon>Desulfovibrionaceae</taxon>
        <taxon>Halodesulfovibrio</taxon>
    </lineage>
</organism>
<dbReference type="STRING" id="1121457.SAMN02745161_2092"/>
<accession>A0A1N6HA60</accession>
<keyword evidence="8" id="KW-1185">Reference proteome</keyword>
<dbReference type="InterPro" id="IPR035996">
    <property type="entry name" value="4pyrrol_Methylase_sf"/>
</dbReference>
<dbReference type="EMBL" id="FSRG01000005">
    <property type="protein sequence ID" value="SIO16567.1"/>
    <property type="molecule type" value="Genomic_DNA"/>
</dbReference>
<dbReference type="GO" id="GO:0008276">
    <property type="term" value="F:protein methyltransferase activity"/>
    <property type="evidence" value="ECO:0007669"/>
    <property type="project" value="InterPro"/>
</dbReference>
<evidence type="ECO:0000256" key="4">
    <source>
        <dbReference type="ARBA" id="ARBA00022679"/>
    </source>
</evidence>
<evidence type="ECO:0000256" key="3">
    <source>
        <dbReference type="ARBA" id="ARBA00022603"/>
    </source>
</evidence>
<dbReference type="RefSeq" id="WP_074216862.1">
    <property type="nucleotide sequence ID" value="NZ_FSRG01000005.1"/>
</dbReference>
<dbReference type="Gene3D" id="3.40.50.150">
    <property type="entry name" value="Vaccinia Virus protein VP39"/>
    <property type="match status" value="1"/>
</dbReference>
<dbReference type="UniPathway" id="UPA00148"/>
<dbReference type="InterPro" id="IPR000878">
    <property type="entry name" value="4pyrrol_Mease"/>
</dbReference>
<dbReference type="InterPro" id="IPR012818">
    <property type="entry name" value="CbiE"/>
</dbReference>
<dbReference type="PIRSF" id="PIRSF036428">
    <property type="entry name" value="CobL"/>
    <property type="match status" value="1"/>
</dbReference>
<keyword evidence="2" id="KW-0169">Cobalamin biosynthesis</keyword>
<dbReference type="OrthoDB" id="9787825at2"/>
<evidence type="ECO:0000259" key="6">
    <source>
        <dbReference type="Pfam" id="PF00590"/>
    </source>
</evidence>
<name>A0A1N6HA60_9BACT</name>
<sequence length="409" mass="44758">MAIHVVGLGIDPDTLPEIHEQIITTADVLVGGKRQLEAFVDLDVETIPVTAPLSDVFAAMAASYNARKEVVVIADGDPLFFGIGERIIKEFGSENVVVHPNTATVQAIASRANISWQNMRMLSLHGRNDYTPLYTALMQHDHITVLTDDTNIPAVIAQRLLDRGVTWFNIGIFENMGTDEEQISDCTLEEASNRSFSKLNAVLLERTGQPEQPLRIGIPDSQFATERKLITKRPVRSASLGVLELEPHHTMWDIGAGSGSVSIEAAHLLSKGAVYAVERKSKRVALIRQNRARFGAVNMDVLHGDALECIKDLPTPDRIFIGGGLGSNTTLLAPLCERLQCNGIIVVNSTLLSSLEAAKNHFKTIGWEYDVTMIQAAASRPLADDIRLDSMNPIFIISARKPVPEKQSD</sequence>
<dbReference type="Pfam" id="PF00590">
    <property type="entry name" value="TP_methylase"/>
    <property type="match status" value="1"/>
</dbReference>
<dbReference type="NCBIfam" id="TIGR02469">
    <property type="entry name" value="CbiT"/>
    <property type="match status" value="1"/>
</dbReference>
<dbReference type="InterPro" id="IPR050714">
    <property type="entry name" value="Cobalamin_biosynth_MTase"/>
</dbReference>
<dbReference type="PANTHER" id="PTHR43182:SF1">
    <property type="entry name" value="COBALT-PRECORRIN-7 C(5)-METHYLTRANSFERASE"/>
    <property type="match status" value="1"/>
</dbReference>
<dbReference type="NCBIfam" id="TIGR02467">
    <property type="entry name" value="CbiE"/>
    <property type="match status" value="1"/>
</dbReference>
<protein>
    <submittedName>
        <fullName evidence="7">Precorrin-6Y C5,15-methyltransferase (Decarboxylating)</fullName>
    </submittedName>
</protein>
<dbReference type="GO" id="GO:0009236">
    <property type="term" value="P:cobalamin biosynthetic process"/>
    <property type="evidence" value="ECO:0007669"/>
    <property type="project" value="UniProtKB-UniPathway"/>
</dbReference>
<keyword evidence="5" id="KW-0949">S-adenosyl-L-methionine</keyword>
<dbReference type="PANTHER" id="PTHR43182">
    <property type="entry name" value="COBALT-PRECORRIN-6B C(15)-METHYLTRANSFERASE (DECARBOXYLATING)"/>
    <property type="match status" value="1"/>
</dbReference>
<dbReference type="Pfam" id="PF03602">
    <property type="entry name" value="Cons_hypoth95"/>
    <property type="match status" value="1"/>
</dbReference>
<dbReference type="InterPro" id="IPR014777">
    <property type="entry name" value="4pyrrole_Mease_sub1"/>
</dbReference>
<dbReference type="Gene3D" id="3.40.1010.10">
    <property type="entry name" value="Cobalt-precorrin-4 Transmethylase, Domain 1"/>
    <property type="match status" value="1"/>
</dbReference>
<dbReference type="InterPro" id="IPR006365">
    <property type="entry name" value="Cbl_synth_CobL"/>
</dbReference>
<evidence type="ECO:0000256" key="2">
    <source>
        <dbReference type="ARBA" id="ARBA00022573"/>
    </source>
</evidence>
<dbReference type="SUPFAM" id="SSF53335">
    <property type="entry name" value="S-adenosyl-L-methionine-dependent methyltransferases"/>
    <property type="match status" value="1"/>
</dbReference>
<keyword evidence="3 7" id="KW-0489">Methyltransferase</keyword>
<dbReference type="CDD" id="cd11644">
    <property type="entry name" value="Precorrin-6Y-MT"/>
    <property type="match status" value="1"/>
</dbReference>
<dbReference type="InterPro" id="IPR014008">
    <property type="entry name" value="Cbl_synth_MTase_CbiT"/>
</dbReference>
<feature type="domain" description="Tetrapyrrole methylase" evidence="6">
    <location>
        <begin position="3"/>
        <end position="191"/>
    </location>
</feature>
<gene>
    <name evidence="7" type="ORF">SAMN02745161_2092</name>
</gene>
<evidence type="ECO:0000313" key="7">
    <source>
        <dbReference type="EMBL" id="SIO16567.1"/>
    </source>
</evidence>
<proteinExistence type="predicted"/>
<comment type="pathway">
    <text evidence="1">Cofactor biosynthesis; adenosylcobalamin biosynthesis.</text>
</comment>
<evidence type="ECO:0000313" key="8">
    <source>
        <dbReference type="Proteomes" id="UP000184694"/>
    </source>
</evidence>
<evidence type="ECO:0000256" key="5">
    <source>
        <dbReference type="ARBA" id="ARBA00022691"/>
    </source>
</evidence>
<dbReference type="Gene3D" id="3.30.950.10">
    <property type="entry name" value="Methyltransferase, Cobalt-precorrin-4 Transmethylase, Domain 2"/>
    <property type="match status" value="1"/>
</dbReference>
<dbReference type="InterPro" id="IPR029063">
    <property type="entry name" value="SAM-dependent_MTases_sf"/>
</dbReference>
<dbReference type="AlphaFoldDB" id="A0A1N6HA60"/>
<dbReference type="GO" id="GO:0032259">
    <property type="term" value="P:methylation"/>
    <property type="evidence" value="ECO:0007669"/>
    <property type="project" value="UniProtKB-KW"/>
</dbReference>
<dbReference type="CDD" id="cd02440">
    <property type="entry name" value="AdoMet_MTases"/>
    <property type="match status" value="1"/>
</dbReference>